<proteinExistence type="inferred from homology"/>
<gene>
    <name evidence="8" type="ORF">SAMEA4029009_CIC11G00000003888</name>
</gene>
<reference evidence="8 9" key="1">
    <citation type="submission" date="2016-10" db="EMBL/GenBank/DDBJ databases">
        <authorList>
            <person name="de Groot N.N."/>
        </authorList>
    </citation>
    <scope>NUCLEOTIDE SEQUENCE [LARGE SCALE GENOMIC DNA]</scope>
    <source>
        <strain evidence="8 9">PYCC 4715</strain>
    </source>
</reference>
<dbReference type="PANTHER" id="PTHR13385:SF0">
    <property type="entry name" value="UBIQUITIN-LIKE PROTEIN ATG12"/>
    <property type="match status" value="1"/>
</dbReference>
<dbReference type="EMBL" id="LT635769">
    <property type="protein sequence ID" value="SGZ58119.1"/>
    <property type="molecule type" value="Genomic_DNA"/>
</dbReference>
<keyword evidence="7" id="KW-0813">Transport</keyword>
<dbReference type="InterPro" id="IPR029071">
    <property type="entry name" value="Ubiquitin-like_domsf"/>
</dbReference>
<evidence type="ECO:0000256" key="2">
    <source>
        <dbReference type="ARBA" id="ARBA00007778"/>
    </source>
</evidence>
<keyword evidence="7" id="KW-0472">Membrane</keyword>
<dbReference type="AlphaFoldDB" id="A0A1L0C3G0"/>
<evidence type="ECO:0000256" key="4">
    <source>
        <dbReference type="ARBA" id="ARBA00022499"/>
    </source>
</evidence>
<dbReference type="GO" id="GO:0000422">
    <property type="term" value="P:autophagy of mitochondrion"/>
    <property type="evidence" value="ECO:0007669"/>
    <property type="project" value="TreeGrafter"/>
</dbReference>
<evidence type="ECO:0000313" key="9">
    <source>
        <dbReference type="Proteomes" id="UP000182259"/>
    </source>
</evidence>
<keyword evidence="7" id="KW-0653">Protein transport</keyword>
<accession>A0A1L0C3G0</accession>
<dbReference type="GO" id="GO:0000045">
    <property type="term" value="P:autophagosome assembly"/>
    <property type="evidence" value="ECO:0007669"/>
    <property type="project" value="InterPro"/>
</dbReference>
<dbReference type="GO" id="GO:0061723">
    <property type="term" value="P:glycophagy"/>
    <property type="evidence" value="ECO:0007669"/>
    <property type="project" value="TreeGrafter"/>
</dbReference>
<dbReference type="PANTHER" id="PTHR13385">
    <property type="entry name" value="AUTOPHAGY PROTEIN 12"/>
    <property type="match status" value="1"/>
</dbReference>
<evidence type="ECO:0000256" key="1">
    <source>
        <dbReference type="ARBA" id="ARBA00004623"/>
    </source>
</evidence>
<evidence type="ECO:0000313" key="8">
    <source>
        <dbReference type="EMBL" id="SGZ58119.1"/>
    </source>
</evidence>
<dbReference type="GO" id="GO:0034045">
    <property type="term" value="C:phagophore assembly site membrane"/>
    <property type="evidence" value="ECO:0007669"/>
    <property type="project" value="UniProtKB-SubCell"/>
</dbReference>
<evidence type="ECO:0000256" key="6">
    <source>
        <dbReference type="ARBA" id="ARBA00023006"/>
    </source>
</evidence>
<dbReference type="Gene3D" id="3.10.20.90">
    <property type="entry name" value="Phosphatidylinositol 3-kinase Catalytic Subunit, Chain A, domain 1"/>
    <property type="match status" value="1"/>
</dbReference>
<keyword evidence="6 7" id="KW-0072">Autophagy</keyword>
<dbReference type="SUPFAM" id="SSF54236">
    <property type="entry name" value="Ubiquitin-like"/>
    <property type="match status" value="1"/>
</dbReference>
<dbReference type="GO" id="GO:0034274">
    <property type="term" value="C:Atg12-Atg5-Atg16 complex"/>
    <property type="evidence" value="ECO:0007669"/>
    <property type="project" value="TreeGrafter"/>
</dbReference>
<name>A0A1L0C3G0_9ASCO</name>
<dbReference type="CDD" id="cd01612">
    <property type="entry name" value="Ubl_ATG12"/>
    <property type="match status" value="1"/>
</dbReference>
<sequence length="131" mass="14189">MSLLQSDPDSLSTDSLGLDEPVKAKVPLSTSVVLQKSKVVVPPVADGKMSVRFQPIGSTSSINPASFKVSKTQTVASIQKFLMRRLRLALVHVYVLSSFQPTPDETLGDLYGLFKTNGELILSYCENIAFG</sequence>
<comment type="subcellular location">
    <subcellularLocation>
        <location evidence="1 7">Preautophagosomal structure membrane</location>
        <topology evidence="1 7">Peripheral membrane protein</topology>
    </subcellularLocation>
</comment>
<dbReference type="InterPro" id="IPR007242">
    <property type="entry name" value="Atg12"/>
</dbReference>
<keyword evidence="4 7" id="KW-1017">Isopeptide bond</keyword>
<comment type="similarity">
    <text evidence="2 7">Belongs to the ATG12 family.</text>
</comment>
<dbReference type="GO" id="GO:0097352">
    <property type="term" value="P:autophagosome maturation"/>
    <property type="evidence" value="ECO:0007669"/>
    <property type="project" value="TreeGrafter"/>
</dbReference>
<dbReference type="GO" id="GO:0034727">
    <property type="term" value="P:piecemeal microautophagy of the nucleus"/>
    <property type="evidence" value="ECO:0007669"/>
    <property type="project" value="TreeGrafter"/>
</dbReference>
<comment type="subunit">
    <text evidence="7">Forms a conjugate with ATG5.</text>
</comment>
<dbReference type="Proteomes" id="UP000182259">
    <property type="component" value="Chromosome VI"/>
</dbReference>
<dbReference type="GO" id="GO:0015031">
    <property type="term" value="P:protein transport"/>
    <property type="evidence" value="ECO:0007669"/>
    <property type="project" value="UniProtKB-KW"/>
</dbReference>
<evidence type="ECO:0000256" key="7">
    <source>
        <dbReference type="RuleBase" id="RU361201"/>
    </source>
</evidence>
<dbReference type="Pfam" id="PF04110">
    <property type="entry name" value="APG12"/>
    <property type="match status" value="1"/>
</dbReference>
<organism evidence="8 9">
    <name type="scientific">Sungouiella intermedia</name>
    <dbReference type="NCBI Taxonomy" id="45354"/>
    <lineage>
        <taxon>Eukaryota</taxon>
        <taxon>Fungi</taxon>
        <taxon>Dikarya</taxon>
        <taxon>Ascomycota</taxon>
        <taxon>Saccharomycotina</taxon>
        <taxon>Pichiomycetes</taxon>
        <taxon>Metschnikowiaceae</taxon>
        <taxon>Sungouiella</taxon>
    </lineage>
</organism>
<comment type="function">
    <text evidence="7">Ubiquitin-like protein involved in cytoplasm to vacuole transport (Cvt), autophagy vesicles formation, mitophagy, and nucleophagy.</text>
</comment>
<protein>
    <recommendedName>
        <fullName evidence="3 7">Ubiquitin-like protein ATG12</fullName>
    </recommendedName>
</protein>
<evidence type="ECO:0000256" key="3">
    <source>
        <dbReference type="ARBA" id="ARBA00015875"/>
    </source>
</evidence>
<keyword evidence="5 7" id="KW-0833">Ubl conjugation pathway</keyword>
<evidence type="ECO:0000256" key="5">
    <source>
        <dbReference type="ARBA" id="ARBA00022786"/>
    </source>
</evidence>
<dbReference type="GO" id="GO:0000421">
    <property type="term" value="C:autophagosome membrane"/>
    <property type="evidence" value="ECO:0007669"/>
    <property type="project" value="TreeGrafter"/>
</dbReference>
<dbReference type="GO" id="GO:0019776">
    <property type="term" value="F:Atg8-family ligase activity"/>
    <property type="evidence" value="ECO:0007669"/>
    <property type="project" value="TreeGrafter"/>
</dbReference>